<organism evidence="4 5">
    <name type="scientific">Rhamnusium bicolor</name>
    <dbReference type="NCBI Taxonomy" id="1586634"/>
    <lineage>
        <taxon>Eukaryota</taxon>
        <taxon>Metazoa</taxon>
        <taxon>Ecdysozoa</taxon>
        <taxon>Arthropoda</taxon>
        <taxon>Hexapoda</taxon>
        <taxon>Insecta</taxon>
        <taxon>Pterygota</taxon>
        <taxon>Neoptera</taxon>
        <taxon>Endopterygota</taxon>
        <taxon>Coleoptera</taxon>
        <taxon>Polyphaga</taxon>
        <taxon>Cucujiformia</taxon>
        <taxon>Chrysomeloidea</taxon>
        <taxon>Cerambycidae</taxon>
        <taxon>Lepturinae</taxon>
        <taxon>Rhagiini</taxon>
        <taxon>Rhamnusium</taxon>
    </lineage>
</organism>
<dbReference type="Proteomes" id="UP001162156">
    <property type="component" value="Unassembled WGS sequence"/>
</dbReference>
<evidence type="ECO:0000313" key="5">
    <source>
        <dbReference type="Proteomes" id="UP001162156"/>
    </source>
</evidence>
<feature type="coiled-coil region" evidence="2">
    <location>
        <begin position="179"/>
        <end position="256"/>
    </location>
</feature>
<dbReference type="GO" id="GO:0005634">
    <property type="term" value="C:nucleus"/>
    <property type="evidence" value="ECO:0007669"/>
    <property type="project" value="TreeGrafter"/>
</dbReference>
<dbReference type="AlphaFoldDB" id="A0AAV8X8Z4"/>
<dbReference type="InterPro" id="IPR032419">
    <property type="entry name" value="CC2-LZ_dom"/>
</dbReference>
<proteinExistence type="predicted"/>
<dbReference type="PANTHER" id="PTHR31553:SF1">
    <property type="entry name" value="NF-KAPPA-B ESSENTIAL MODULATOR"/>
    <property type="match status" value="1"/>
</dbReference>
<keyword evidence="5" id="KW-1185">Reference proteome</keyword>
<feature type="coiled-coil region" evidence="2">
    <location>
        <begin position="21"/>
        <end position="69"/>
    </location>
</feature>
<dbReference type="PANTHER" id="PTHR31553">
    <property type="entry name" value="NF-KAPPA-B ESSENTIAL MODULATOR"/>
    <property type="match status" value="1"/>
</dbReference>
<evidence type="ECO:0000259" key="3">
    <source>
        <dbReference type="Pfam" id="PF16516"/>
    </source>
</evidence>
<evidence type="ECO:0000313" key="4">
    <source>
        <dbReference type="EMBL" id="KAJ8935427.1"/>
    </source>
</evidence>
<dbReference type="Gene3D" id="1.20.5.390">
    <property type="entry name" value="L1 transposable element, trimerization domain"/>
    <property type="match status" value="1"/>
</dbReference>
<dbReference type="GO" id="GO:0070530">
    <property type="term" value="F:K63-linked polyubiquitin modification-dependent protein binding"/>
    <property type="evidence" value="ECO:0007669"/>
    <property type="project" value="TreeGrafter"/>
</dbReference>
<accession>A0AAV8X8Z4</accession>
<keyword evidence="1 2" id="KW-0175">Coiled coil</keyword>
<dbReference type="InterPro" id="IPR051301">
    <property type="entry name" value="Optineurin/NFkB_EssMod"/>
</dbReference>
<protein>
    <recommendedName>
        <fullName evidence="3">NF-kappa-B essential modulator NEMO CC2-LZ domain-containing protein</fullName>
    </recommendedName>
</protein>
<feature type="domain" description="NF-kappa-B essential modulator NEMO CC2-LZ" evidence="3">
    <location>
        <begin position="155"/>
        <end position="247"/>
    </location>
</feature>
<dbReference type="GO" id="GO:0005737">
    <property type="term" value="C:cytoplasm"/>
    <property type="evidence" value="ECO:0007669"/>
    <property type="project" value="TreeGrafter"/>
</dbReference>
<dbReference type="Gene3D" id="1.20.5.990">
    <property type="entry name" value="Nemo cc2-lz domain - 1d5 darpin complex"/>
    <property type="match status" value="1"/>
</dbReference>
<evidence type="ECO:0000256" key="2">
    <source>
        <dbReference type="SAM" id="Coils"/>
    </source>
</evidence>
<comment type="caution">
    <text evidence="4">The sequence shown here is derived from an EMBL/GenBank/DDBJ whole genome shotgun (WGS) entry which is preliminary data.</text>
</comment>
<dbReference type="Pfam" id="PF16516">
    <property type="entry name" value="CC2-LZ"/>
    <property type="match status" value="1"/>
</dbReference>
<name>A0AAV8X8Z4_9CUCU</name>
<dbReference type="GO" id="GO:0043122">
    <property type="term" value="P:regulation of canonical NF-kappaB signal transduction"/>
    <property type="evidence" value="ECO:0007669"/>
    <property type="project" value="TreeGrafter"/>
</dbReference>
<evidence type="ECO:0000256" key="1">
    <source>
        <dbReference type="ARBA" id="ARBA00023054"/>
    </source>
</evidence>
<gene>
    <name evidence="4" type="ORF">NQ314_012847</name>
</gene>
<dbReference type="EMBL" id="JANEYF010003577">
    <property type="protein sequence ID" value="KAJ8935427.1"/>
    <property type="molecule type" value="Genomic_DNA"/>
</dbReference>
<sequence length="311" mass="36526">MSMKSQYERILTWQEDVQKVHQSYKQKVTEAKESIERLKQENYNLTRDLEKLKETNNVQDLELTTLKNALKAKERQSNEKLSKSSDDNIKEFQLDISNKKSERTGAKMELLKVKSLDEEKQKSLNEVIESLRSQLCFKTHQQTMLPSPEEVTNIRQQLANTQVMLTQSEHSRATAYNQVSALNNELLNLKKLLSQSQKDEIYALQTQLDVYKTDFEAERSAKDTIRAENEKLSTDIQNLHRRNQQLQEELDLIRERDYVVYPMQRRDRESTSSSTSNEHSMKCPKCNFGFKTLQTLENHVYRCIELDDNLP</sequence>
<reference evidence="4" key="1">
    <citation type="journal article" date="2023" name="Insect Mol. Biol.">
        <title>Genome sequencing provides insights into the evolution of gene families encoding plant cell wall-degrading enzymes in longhorned beetles.</title>
        <authorList>
            <person name="Shin N.R."/>
            <person name="Okamura Y."/>
            <person name="Kirsch R."/>
            <person name="Pauchet Y."/>
        </authorList>
    </citation>
    <scope>NUCLEOTIDE SEQUENCE</scope>
    <source>
        <strain evidence="4">RBIC_L_NR</strain>
    </source>
</reference>